<dbReference type="EMBL" id="DTHB01000048">
    <property type="protein sequence ID" value="HGB14984.1"/>
    <property type="molecule type" value="Genomic_DNA"/>
</dbReference>
<dbReference type="SMART" id="SM00044">
    <property type="entry name" value="CYCc"/>
    <property type="match status" value="1"/>
</dbReference>
<evidence type="ECO:0000259" key="8">
    <source>
        <dbReference type="PROSITE" id="PS50125"/>
    </source>
</evidence>
<dbReference type="InterPro" id="IPR029787">
    <property type="entry name" value="Nucleotide_cyclase"/>
</dbReference>
<dbReference type="Pfam" id="PF00211">
    <property type="entry name" value="Guanylate_cyc"/>
    <property type="match status" value="1"/>
</dbReference>
<keyword evidence="6 7" id="KW-0472">Membrane</keyword>
<evidence type="ECO:0000256" key="1">
    <source>
        <dbReference type="ARBA" id="ARBA00004196"/>
    </source>
</evidence>
<evidence type="ECO:0000256" key="7">
    <source>
        <dbReference type="SAM" id="Phobius"/>
    </source>
</evidence>
<dbReference type="SUPFAM" id="SSF82866">
    <property type="entry name" value="Multidrug efflux transporter AcrB transmembrane domain"/>
    <property type="match status" value="1"/>
</dbReference>
<dbReference type="CDD" id="cd07302">
    <property type="entry name" value="CHD"/>
    <property type="match status" value="1"/>
</dbReference>
<dbReference type="PANTHER" id="PTHR43081:SF1">
    <property type="entry name" value="ADENYLATE CYCLASE, TERMINAL-DIFFERENTIATION SPECIFIC"/>
    <property type="match status" value="1"/>
</dbReference>
<name>A0A7C3SJB3_9BACT</name>
<dbReference type="Gene3D" id="3.30.70.1230">
    <property type="entry name" value="Nucleotide cyclase"/>
    <property type="match status" value="1"/>
</dbReference>
<dbReference type="SUPFAM" id="SSF55073">
    <property type="entry name" value="Nucleotide cyclase"/>
    <property type="match status" value="1"/>
</dbReference>
<feature type="transmembrane region" description="Helical" evidence="7">
    <location>
        <begin position="369"/>
        <end position="393"/>
    </location>
</feature>
<dbReference type="InterPro" id="IPR001054">
    <property type="entry name" value="A/G_cyclase"/>
</dbReference>
<dbReference type="GO" id="GO:0004016">
    <property type="term" value="F:adenylate cyclase activity"/>
    <property type="evidence" value="ECO:0007669"/>
    <property type="project" value="UniProtKB-ARBA"/>
</dbReference>
<organism evidence="9">
    <name type="scientific">Desulfobacca acetoxidans</name>
    <dbReference type="NCBI Taxonomy" id="60893"/>
    <lineage>
        <taxon>Bacteria</taxon>
        <taxon>Pseudomonadati</taxon>
        <taxon>Thermodesulfobacteriota</taxon>
        <taxon>Desulfobaccia</taxon>
        <taxon>Desulfobaccales</taxon>
        <taxon>Desulfobaccaceae</taxon>
        <taxon>Desulfobacca</taxon>
    </lineage>
</organism>
<reference evidence="9" key="1">
    <citation type="journal article" date="2020" name="mSystems">
        <title>Genome- and Community-Level Interaction Insights into Carbon Utilization and Element Cycling Functions of Hydrothermarchaeota in Hydrothermal Sediment.</title>
        <authorList>
            <person name="Zhou Z."/>
            <person name="Liu Y."/>
            <person name="Xu W."/>
            <person name="Pan J."/>
            <person name="Luo Z.H."/>
            <person name="Li M."/>
        </authorList>
    </citation>
    <scope>NUCLEOTIDE SEQUENCE [LARGE SCALE GENOMIC DNA]</scope>
    <source>
        <strain evidence="9">SpSt-776</strain>
    </source>
</reference>
<dbReference type="AlphaFoldDB" id="A0A7C3SJB3"/>
<evidence type="ECO:0000313" key="9">
    <source>
        <dbReference type="EMBL" id="HGB14984.1"/>
    </source>
</evidence>
<dbReference type="FunFam" id="3.30.70.1230:FF:000016">
    <property type="entry name" value="Adenylate/guanylate cyclase domain-containing protein"/>
    <property type="match status" value="1"/>
</dbReference>
<dbReference type="PANTHER" id="PTHR43081">
    <property type="entry name" value="ADENYLATE CYCLASE, TERMINAL-DIFFERENTIATION SPECIFIC-RELATED"/>
    <property type="match status" value="1"/>
</dbReference>
<evidence type="ECO:0000256" key="5">
    <source>
        <dbReference type="ARBA" id="ARBA00022989"/>
    </source>
</evidence>
<dbReference type="GO" id="GO:0030313">
    <property type="term" value="C:cell envelope"/>
    <property type="evidence" value="ECO:0007669"/>
    <property type="project" value="UniProtKB-SubCell"/>
</dbReference>
<evidence type="ECO:0000256" key="6">
    <source>
        <dbReference type="ARBA" id="ARBA00023136"/>
    </source>
</evidence>
<dbReference type="GO" id="GO:0035556">
    <property type="term" value="P:intracellular signal transduction"/>
    <property type="evidence" value="ECO:0007669"/>
    <property type="project" value="InterPro"/>
</dbReference>
<comment type="similarity">
    <text evidence="2">Belongs to the adenylyl cyclase class-3 family.</text>
</comment>
<keyword evidence="3" id="KW-1003">Cell membrane</keyword>
<dbReference type="PROSITE" id="PS50125">
    <property type="entry name" value="GUANYLATE_CYCLASE_2"/>
    <property type="match status" value="1"/>
</dbReference>
<comment type="subcellular location">
    <subcellularLocation>
        <location evidence="1">Cell envelope</location>
    </subcellularLocation>
</comment>
<evidence type="ECO:0000256" key="2">
    <source>
        <dbReference type="ARBA" id="ARBA00005381"/>
    </source>
</evidence>
<accession>A0A7C3SJB3</accession>
<proteinExistence type="inferred from homology"/>
<dbReference type="Pfam" id="PF05226">
    <property type="entry name" value="CHASE2"/>
    <property type="match status" value="1"/>
</dbReference>
<dbReference type="InterPro" id="IPR007890">
    <property type="entry name" value="CHASE2"/>
</dbReference>
<protein>
    <submittedName>
        <fullName evidence="9">Adenylate/guanylate cyclase domain-containing protein</fullName>
    </submittedName>
</protein>
<evidence type="ECO:0000256" key="3">
    <source>
        <dbReference type="ARBA" id="ARBA00022475"/>
    </source>
</evidence>
<sequence>MMDFPAYSPKAKLKAWVIITAVALGLTLGLGAAGGLEPYSLKTLDILFRVVPLPPASPQVVLVTVDQPDLDFFKEQGINWPWPRQLYGPLIAFCKRGGARAVIFDLLYTEPSVYGPDDDREMAKAAAAAGNVVFACFLTREEKGVNPQEADLLAKAGLVITGSPPAGLPNYRAVIPPIPPLTAAACTLGNVECAPDPDGIYRRLPLVAGFNGRWIPLLGFSAFRHGVAPGPWRFAEGALVQGNYRIPLDFQGRFLLKFRGPARSHKRYSAANVIQSEIRLRHGRPPLYPPAEFQDRWVLLGLTAPGLLDLKAAPVSPVYPGVELHATLLDNLIQGDFLRPAPGQWLLAVFLAAASALTVLFAKGWLAPLLALLSLGLAAAGLSYLLFWASWWLDPLPPGVALAASFGMAAVYRYATEGRQKQAIRRMFAQYMSDTVISHLLAHPEKLKLGGERRRVTLFFSDLAGFTTLSERLAPEAVVVLLNEYLSRMTEIILDEMGTVDKFEGDAIMAFWGAPLDQEDQAERACRAALRQQAALSELNRRLGQQGLPAFRMRIGLHTGEAIVGNLGSQKRFDYTVIGDTVNLAARLEGLNKFYGTTILASDATVAGCGPRVEFLELDRVAVQGRETPVTVYVPLALAGELTSEQRQAREAFTRGLELYFRRCFAEAILDFDRALKLWPELPPPRVFLDRCRQFLESPPPADWDGVFRPNKK</sequence>
<feature type="domain" description="Guanylate cyclase" evidence="8">
    <location>
        <begin position="457"/>
        <end position="589"/>
    </location>
</feature>
<evidence type="ECO:0000256" key="4">
    <source>
        <dbReference type="ARBA" id="ARBA00022692"/>
    </source>
</evidence>
<keyword evidence="5 7" id="KW-1133">Transmembrane helix</keyword>
<dbReference type="GO" id="GO:0006171">
    <property type="term" value="P:cAMP biosynthetic process"/>
    <property type="evidence" value="ECO:0007669"/>
    <property type="project" value="TreeGrafter"/>
</dbReference>
<keyword evidence="4 7" id="KW-0812">Transmembrane</keyword>
<dbReference type="SMART" id="SM01080">
    <property type="entry name" value="CHASE2"/>
    <property type="match status" value="1"/>
</dbReference>
<feature type="transmembrane region" description="Helical" evidence="7">
    <location>
        <begin position="345"/>
        <end position="362"/>
    </location>
</feature>
<gene>
    <name evidence="9" type="ORF">ENV62_07100</name>
</gene>
<dbReference type="InterPro" id="IPR050697">
    <property type="entry name" value="Adenylyl/Guanylyl_Cyclase_3/4"/>
</dbReference>
<comment type="caution">
    <text evidence="9">The sequence shown here is derived from an EMBL/GenBank/DDBJ whole genome shotgun (WGS) entry which is preliminary data.</text>
</comment>
<feature type="transmembrane region" description="Helical" evidence="7">
    <location>
        <begin position="399"/>
        <end position="416"/>
    </location>
</feature>